<dbReference type="VEuPathDB" id="FungiDB:EYZ11_008419"/>
<dbReference type="EMBL" id="QUQM01000005">
    <property type="protein sequence ID" value="KAA8643432.1"/>
    <property type="molecule type" value="Genomic_DNA"/>
</dbReference>
<dbReference type="InterPro" id="IPR013094">
    <property type="entry name" value="AB_hydrolase_3"/>
</dbReference>
<gene>
    <name evidence="3" type="ORF">ATNIH1004_010201</name>
</gene>
<name>A0A5M9M8Q0_9EURO</name>
<dbReference type="SUPFAM" id="SSF53474">
    <property type="entry name" value="alpha/beta-Hydrolases"/>
    <property type="match status" value="1"/>
</dbReference>
<dbReference type="RefSeq" id="XP_033422794.1">
    <property type="nucleotide sequence ID" value="XM_033574776.1"/>
</dbReference>
<dbReference type="InterPro" id="IPR029058">
    <property type="entry name" value="AB_hydrolase_fold"/>
</dbReference>
<dbReference type="Proteomes" id="UP000324241">
    <property type="component" value="Unassembled WGS sequence"/>
</dbReference>
<evidence type="ECO:0000313" key="4">
    <source>
        <dbReference type="Proteomes" id="UP000324241"/>
    </source>
</evidence>
<dbReference type="Gene3D" id="3.40.50.1820">
    <property type="entry name" value="alpha/beta hydrolase"/>
    <property type="match status" value="1"/>
</dbReference>
<dbReference type="VEuPathDB" id="FungiDB:EYZ11_008412"/>
<protein>
    <recommendedName>
        <fullName evidence="2">Alpha/beta hydrolase fold-3 domain-containing protein</fullName>
    </recommendedName>
</protein>
<accession>A0A5M9M8Q0</accession>
<dbReference type="InterPro" id="IPR050300">
    <property type="entry name" value="GDXG_lipolytic_enzyme"/>
</dbReference>
<comment type="caution">
    <text evidence="3">The sequence shown here is derived from an EMBL/GenBank/DDBJ whole genome shotgun (WGS) entry which is preliminary data.</text>
</comment>
<sequence>MTTTQSSQDVAGDGNSLHSLRPTTLFKRCITASPRNCFRASTPSTWSPDIFRITQQKIPVQGGEIAVRIFDPRTILDVQGKPKKRAAYVNFHGSGWVFGNLSVDRDFCNQVVQGLDGNLVASDVDYRLAPEHKYPIPARSQKAEEFNIDPDRMAVGGASAGHLSAVISHLCRNVNIPLRLQLLTVPVCDMHNVFTPNGDFDWDNCPYESYREMEFTAALPTAWMAYFHKQFLGVPRPAPSLEDWKISPMLAHNFSNLAPAFVFTAELDPLRDEGEVYAAKLKAAGCRVDLMRMEGVTHTFSGLDGILDVGKTYNKKVIEAMKKELVI</sequence>
<dbReference type="OrthoDB" id="408631at2759"/>
<organism evidence="3 4">
    <name type="scientific">Aspergillus tanneri</name>
    <dbReference type="NCBI Taxonomy" id="1220188"/>
    <lineage>
        <taxon>Eukaryota</taxon>
        <taxon>Fungi</taxon>
        <taxon>Dikarya</taxon>
        <taxon>Ascomycota</taxon>
        <taxon>Pezizomycotina</taxon>
        <taxon>Eurotiomycetes</taxon>
        <taxon>Eurotiomycetidae</taxon>
        <taxon>Eurotiales</taxon>
        <taxon>Aspergillaceae</taxon>
        <taxon>Aspergillus</taxon>
        <taxon>Aspergillus subgen. Circumdati</taxon>
    </lineage>
</organism>
<dbReference type="AlphaFoldDB" id="A0A5M9M8Q0"/>
<evidence type="ECO:0000313" key="3">
    <source>
        <dbReference type="EMBL" id="KAA8643432.1"/>
    </source>
</evidence>
<dbReference type="PANTHER" id="PTHR48081:SF8">
    <property type="entry name" value="ALPHA_BETA HYDROLASE FOLD-3 DOMAIN-CONTAINING PROTEIN-RELATED"/>
    <property type="match status" value="1"/>
</dbReference>
<keyword evidence="1" id="KW-0378">Hydrolase</keyword>
<dbReference type="PANTHER" id="PTHR48081">
    <property type="entry name" value="AB HYDROLASE SUPERFAMILY PROTEIN C4A8.06C"/>
    <property type="match status" value="1"/>
</dbReference>
<proteinExistence type="predicted"/>
<feature type="domain" description="Alpha/beta hydrolase fold-3" evidence="2">
    <location>
        <begin position="89"/>
        <end position="300"/>
    </location>
</feature>
<dbReference type="GeneID" id="54332903"/>
<reference evidence="3 4" key="1">
    <citation type="submission" date="2019-08" db="EMBL/GenBank/DDBJ databases">
        <title>The genome sequence of a newly discovered highly antifungal drug resistant Aspergillus species, Aspergillus tanneri NIH 1004.</title>
        <authorList>
            <person name="Mounaud S."/>
            <person name="Singh I."/>
            <person name="Joardar V."/>
            <person name="Pakala S."/>
            <person name="Pakala S."/>
            <person name="Venepally P."/>
            <person name="Chung J.K."/>
            <person name="Losada L."/>
            <person name="Nierman W.C."/>
        </authorList>
    </citation>
    <scope>NUCLEOTIDE SEQUENCE [LARGE SCALE GENOMIC DNA]</scope>
    <source>
        <strain evidence="3 4">NIH1004</strain>
    </source>
</reference>
<dbReference type="Pfam" id="PF07859">
    <property type="entry name" value="Abhydrolase_3"/>
    <property type="match status" value="1"/>
</dbReference>
<dbReference type="GO" id="GO:0016787">
    <property type="term" value="F:hydrolase activity"/>
    <property type="evidence" value="ECO:0007669"/>
    <property type="project" value="UniProtKB-KW"/>
</dbReference>
<evidence type="ECO:0000259" key="2">
    <source>
        <dbReference type="Pfam" id="PF07859"/>
    </source>
</evidence>
<evidence type="ECO:0000256" key="1">
    <source>
        <dbReference type="ARBA" id="ARBA00022801"/>
    </source>
</evidence>